<keyword evidence="3" id="KW-1185">Reference proteome</keyword>
<sequence>MNDRRTATTGQSLDPSGDAQEGGWRADTDTDTDTDGGPPNSPAVRLGAPLSEALRQQLAQAVTDGTAWMNEHRMAVRWAAIAAAAGGLAFLLHTGQVPGWRQYTHLSELPPRLLASNAPRLPVVLLSVAQHGEVLAVQAAHYPLLRRLGDSYRRLPPSMAAHRAKDRGQLLTCYLTGPVQPNAAGLRHLRQLELAAVHRLRLLSIIDASDQGWTAGGGAAHGLAGAAVGRLQLGMGGEAGATRQGTLAPQPAPLQAQPHLPAPEAAGWGQQEWQQGQQQYGEGQAAAATADWPEPAPGQELRGTPMLWGELYAREPRRGLAALLPGAWRRQDVAEQLIRRGEAAMLEPIDLEWLGASWHRIDRLYAAEQAAIRAGVGIWAVRRPTVHEWSRDVARSAWLRVQGAGSRVRHAARSTAAATADSVGSAAAAASTAVAKTLAAPKPLANSAAVRARGAWGQAVALARRAAAAVPARKQAAPAGPDGTKNSSAGTGSGPVPGNSVVGAPEKHDRSQR</sequence>
<feature type="compositionally biased region" description="Low complexity" evidence="1">
    <location>
        <begin position="494"/>
        <end position="504"/>
    </location>
</feature>
<dbReference type="Proteomes" id="UP001055712">
    <property type="component" value="Unassembled WGS sequence"/>
</dbReference>
<evidence type="ECO:0000313" key="2">
    <source>
        <dbReference type="EMBL" id="KAI3424217.1"/>
    </source>
</evidence>
<proteinExistence type="predicted"/>
<reference evidence="2" key="1">
    <citation type="journal article" date="2019" name="Plant J.">
        <title>Chlorella vulgaris genome assembly and annotation reveals the molecular basis for metabolic acclimation to high light conditions.</title>
        <authorList>
            <person name="Cecchin M."/>
            <person name="Marcolungo L."/>
            <person name="Rossato M."/>
            <person name="Girolomoni L."/>
            <person name="Cosentino E."/>
            <person name="Cuine S."/>
            <person name="Li-Beisson Y."/>
            <person name="Delledonne M."/>
            <person name="Ballottari M."/>
        </authorList>
    </citation>
    <scope>NUCLEOTIDE SEQUENCE</scope>
    <source>
        <strain evidence="2">211/11P</strain>
    </source>
</reference>
<comment type="caution">
    <text evidence="2">The sequence shown here is derived from an EMBL/GenBank/DDBJ whole genome shotgun (WGS) entry which is preliminary data.</text>
</comment>
<evidence type="ECO:0000256" key="1">
    <source>
        <dbReference type="SAM" id="MobiDB-lite"/>
    </source>
</evidence>
<name>A0A9D4TFG8_CHLVU</name>
<dbReference type="OrthoDB" id="10544617at2759"/>
<feature type="region of interest" description="Disordered" evidence="1">
    <location>
        <begin position="470"/>
        <end position="513"/>
    </location>
</feature>
<protein>
    <submittedName>
        <fullName evidence="2">Uncharacterized protein</fullName>
    </submittedName>
</protein>
<organism evidence="2 3">
    <name type="scientific">Chlorella vulgaris</name>
    <name type="common">Green alga</name>
    <dbReference type="NCBI Taxonomy" id="3077"/>
    <lineage>
        <taxon>Eukaryota</taxon>
        <taxon>Viridiplantae</taxon>
        <taxon>Chlorophyta</taxon>
        <taxon>core chlorophytes</taxon>
        <taxon>Trebouxiophyceae</taxon>
        <taxon>Chlorellales</taxon>
        <taxon>Chlorellaceae</taxon>
        <taxon>Chlorella clade</taxon>
        <taxon>Chlorella</taxon>
    </lineage>
</organism>
<feature type="compositionally biased region" description="Low complexity" evidence="1">
    <location>
        <begin position="247"/>
        <end position="293"/>
    </location>
</feature>
<reference evidence="2" key="2">
    <citation type="submission" date="2020-11" db="EMBL/GenBank/DDBJ databases">
        <authorList>
            <person name="Cecchin M."/>
            <person name="Marcolungo L."/>
            <person name="Rossato M."/>
            <person name="Girolomoni L."/>
            <person name="Cosentino E."/>
            <person name="Cuine S."/>
            <person name="Li-Beisson Y."/>
            <person name="Delledonne M."/>
            <person name="Ballottari M."/>
        </authorList>
    </citation>
    <scope>NUCLEOTIDE SEQUENCE</scope>
    <source>
        <strain evidence="2">211/11P</strain>
        <tissue evidence="2">Whole cell</tissue>
    </source>
</reference>
<dbReference type="EMBL" id="SIDB01000013">
    <property type="protein sequence ID" value="KAI3424217.1"/>
    <property type="molecule type" value="Genomic_DNA"/>
</dbReference>
<feature type="region of interest" description="Disordered" evidence="1">
    <location>
        <begin position="1"/>
        <end position="46"/>
    </location>
</feature>
<evidence type="ECO:0000313" key="3">
    <source>
        <dbReference type="Proteomes" id="UP001055712"/>
    </source>
</evidence>
<feature type="region of interest" description="Disordered" evidence="1">
    <location>
        <begin position="238"/>
        <end position="300"/>
    </location>
</feature>
<accession>A0A9D4TFG8</accession>
<gene>
    <name evidence="2" type="ORF">D9Q98_009573</name>
</gene>
<dbReference type="AlphaFoldDB" id="A0A9D4TFG8"/>
<feature type="compositionally biased region" description="Low complexity" evidence="1">
    <location>
        <begin position="470"/>
        <end position="479"/>
    </location>
</feature>